<organism evidence="3">
    <name type="scientific">Ochrobactrum sp. LM19</name>
    <dbReference type="NCBI Taxonomy" id="1449781"/>
    <lineage>
        <taxon>Bacteria</taxon>
        <taxon>Pseudomonadati</taxon>
        <taxon>Pseudomonadota</taxon>
        <taxon>Alphaproteobacteria</taxon>
        <taxon>Hyphomicrobiales</taxon>
        <taxon>Brucellaceae</taxon>
        <taxon>Brucella/Ochrobactrum group</taxon>
        <taxon>Ochrobactrum</taxon>
    </lineage>
</organism>
<feature type="region of interest" description="Disordered" evidence="2">
    <location>
        <begin position="273"/>
        <end position="292"/>
    </location>
</feature>
<evidence type="ECO:0000256" key="2">
    <source>
        <dbReference type="SAM" id="MobiDB-lite"/>
    </source>
</evidence>
<dbReference type="AlphaFoldDB" id="A0A0D5A0W1"/>
<dbReference type="EMBL" id="KM659092">
    <property type="protein sequence ID" value="AJW29950.1"/>
    <property type="molecule type" value="Genomic_DNA"/>
</dbReference>
<dbReference type="PANTHER" id="PTHR33375:SF7">
    <property type="entry name" value="CHROMOSOME 2-PARTITIONING PROTEIN PARB-RELATED"/>
    <property type="match status" value="1"/>
</dbReference>
<dbReference type="SUPFAM" id="SSF109709">
    <property type="entry name" value="KorB DNA-binding domain-like"/>
    <property type="match status" value="1"/>
</dbReference>
<evidence type="ECO:0000313" key="3">
    <source>
        <dbReference type="EMBL" id="AJW29950.1"/>
    </source>
</evidence>
<dbReference type="PANTHER" id="PTHR33375">
    <property type="entry name" value="CHROMOSOME-PARTITIONING PROTEIN PARB-RELATED"/>
    <property type="match status" value="1"/>
</dbReference>
<dbReference type="RefSeq" id="WP_181377297.1">
    <property type="nucleotide sequence ID" value="NZ_KM659092.1"/>
</dbReference>
<sequence length="545" mass="60020">MHPVDQFEAFSAMADEGKSVADIAARFGKTVAFVRGRMALARVAPALLELYRNEEIDFNQLTAFTLSDDHERQIAVWESLPYWNTSAASIRRALQTDTITASDRRMRFIGGMEAYEAAGGAVKRYLFDDENSGYATDVALVEKLVADKLESHAATVRAEGWKWVECVASLPTGLWNFKRVYPHTIPLTDEQQAELEKLEAELDAVNELFAREEATEADEETHASLEQRIEDIRDQGEAYLKADMEQAGCYVFVNHNGEIGVECGLILLEDEDDSLSDDDQSQGSSEVPDVAEAEKPAFVLSAAMVQELTAQKTAAIRAELAHNPNIALVSVVHSMMMTTFLHKTEATCLELRVTSEPLRNSIRDADNVQAIQTMDDMRENYGDTIPGNPDDLWDWCMTRDQSELLNVLAFVAASSVNAVQCAHYSRSAQRSHADRLAEALGMDMRSWFTPTAANYFSRISKTGIEAALAEAKGVDFAAGVSGMKKADAVAYAERQVAGTGWLPAQLRLAGDSMPVIPADADDDDQNDDNDDNDELDSVEFSEAAE</sequence>
<feature type="region of interest" description="Disordered" evidence="2">
    <location>
        <begin position="512"/>
        <end position="545"/>
    </location>
</feature>
<feature type="coiled-coil region" evidence="1">
    <location>
        <begin position="188"/>
        <end position="235"/>
    </location>
</feature>
<dbReference type="InterPro" id="IPR050336">
    <property type="entry name" value="Chromosome_partition/occlusion"/>
</dbReference>
<dbReference type="GO" id="GO:0005694">
    <property type="term" value="C:chromosome"/>
    <property type="evidence" value="ECO:0007669"/>
    <property type="project" value="TreeGrafter"/>
</dbReference>
<dbReference type="Gene3D" id="1.10.10.2830">
    <property type="match status" value="1"/>
</dbReference>
<accession>A0A0D5A0W1</accession>
<evidence type="ECO:0000256" key="1">
    <source>
        <dbReference type="SAM" id="Coils"/>
    </source>
</evidence>
<proteinExistence type="predicted"/>
<keyword evidence="3" id="KW-0614">Plasmid</keyword>
<dbReference type="InterPro" id="IPR018247">
    <property type="entry name" value="EF_Hand_1_Ca_BS"/>
</dbReference>
<protein>
    <submittedName>
        <fullName evidence="3">ParB-like partitioning protein</fullName>
    </submittedName>
</protein>
<dbReference type="GO" id="GO:0007059">
    <property type="term" value="P:chromosome segregation"/>
    <property type="evidence" value="ECO:0007669"/>
    <property type="project" value="TreeGrafter"/>
</dbReference>
<feature type="compositionally biased region" description="Acidic residues" evidence="2">
    <location>
        <begin position="519"/>
        <end position="545"/>
    </location>
</feature>
<gene>
    <name evidence="3" type="ORF">pLM19O2_p5</name>
</gene>
<name>A0A0D5A0W1_9HYPH</name>
<keyword evidence="1" id="KW-0175">Coiled coil</keyword>
<reference evidence="3" key="1">
    <citation type="submission" date="2014-09" db="EMBL/GenBank/DDBJ databases">
        <title>The mobilome of the heavy metals and metalloids hypertolerant bacteria from the Lubin copper mine (Poland).</title>
        <authorList>
            <person name="Dziewit L."/>
            <person name="Bartosik D."/>
        </authorList>
    </citation>
    <scope>NUCLEOTIDE SEQUENCE</scope>
    <source>
        <plasmid evidence="3">pLM19O2</plasmid>
    </source>
</reference>
<geneLocation type="plasmid" evidence="3">
    <name>pLM19O2</name>
</geneLocation>
<dbReference type="PROSITE" id="PS00018">
    <property type="entry name" value="EF_HAND_1"/>
    <property type="match status" value="1"/>
</dbReference>